<sequence>MSTSGPEPSASLKGKRKKKLPTNPNPLFTQWLQEWKDEANEKGWKSAHTYGMALKTLKLFPLTLESGKDCKLLRNFGDKICKMLDEKLAQYKLNGGVLPVAKEPQSESAPSTSAGIGMVQTNASSNGLPKTRQPSATNVASQFASSPTKRKGPMSVSSAGLSSSRTGAHTVSDDSGSDTEGRPPPQKKRASSDNSREYVPAYRSGPYALILSLYRIMQAPGYRGFVLKAELIETAQPLADKSFTIVSA</sequence>
<dbReference type="GO" id="GO:0005634">
    <property type="term" value="C:nucleus"/>
    <property type="evidence" value="ECO:0007669"/>
    <property type="project" value="UniProtKB-SubCell"/>
</dbReference>
<evidence type="ECO:0000256" key="11">
    <source>
        <dbReference type="ARBA" id="ARBA00023204"/>
    </source>
</evidence>
<keyword evidence="8 13" id="KW-0378">Hydrolase</keyword>
<dbReference type="GO" id="GO:0031297">
    <property type="term" value="P:replication fork processing"/>
    <property type="evidence" value="ECO:0007669"/>
    <property type="project" value="UniProtKB-ARBA"/>
</dbReference>
<comment type="cofactor">
    <cofactor evidence="1 13">
        <name>Mg(2+)</name>
        <dbReference type="ChEBI" id="CHEBI:18420"/>
    </cofactor>
</comment>
<keyword evidence="10 13" id="KW-0233">DNA recombination</keyword>
<gene>
    <name evidence="17" type="ORF">ElyMa_006504100</name>
</gene>
<dbReference type="CDD" id="cd21036">
    <property type="entry name" value="WH_MUS81"/>
    <property type="match status" value="1"/>
</dbReference>
<evidence type="ECO:0000313" key="18">
    <source>
        <dbReference type="Proteomes" id="UP000762676"/>
    </source>
</evidence>
<feature type="compositionally biased region" description="Polar residues" evidence="14">
    <location>
        <begin position="155"/>
        <end position="169"/>
    </location>
</feature>
<evidence type="ECO:0000256" key="8">
    <source>
        <dbReference type="ARBA" id="ARBA00022801"/>
    </source>
</evidence>
<proteinExistence type="inferred from homology"/>
<feature type="compositionally biased region" description="Polar residues" evidence="14">
    <location>
        <begin position="106"/>
        <end position="147"/>
    </location>
</feature>
<evidence type="ECO:0000256" key="14">
    <source>
        <dbReference type="SAM" id="MobiDB-lite"/>
    </source>
</evidence>
<keyword evidence="4 13" id="KW-0540">Nuclease</keyword>
<evidence type="ECO:0000256" key="9">
    <source>
        <dbReference type="ARBA" id="ARBA00022842"/>
    </source>
</evidence>
<feature type="region of interest" description="Disordered" evidence="14">
    <location>
        <begin position="101"/>
        <end position="198"/>
    </location>
</feature>
<evidence type="ECO:0000256" key="6">
    <source>
        <dbReference type="ARBA" id="ARBA00022759"/>
    </source>
</evidence>
<evidence type="ECO:0000313" key="17">
    <source>
        <dbReference type="EMBL" id="GFS04771.1"/>
    </source>
</evidence>
<dbReference type="InterPro" id="IPR047417">
    <property type="entry name" value="WHD_MUS81"/>
</dbReference>
<evidence type="ECO:0000259" key="16">
    <source>
        <dbReference type="Pfam" id="PF21136"/>
    </source>
</evidence>
<dbReference type="PANTHER" id="PTHR13451">
    <property type="entry name" value="CLASS II CROSSOVER JUNCTION ENDONUCLEASE MUS81"/>
    <property type="match status" value="1"/>
</dbReference>
<evidence type="ECO:0000256" key="1">
    <source>
        <dbReference type="ARBA" id="ARBA00001946"/>
    </source>
</evidence>
<dbReference type="Pfam" id="PF21136">
    <property type="entry name" value="WHD_MUS81"/>
    <property type="match status" value="1"/>
</dbReference>
<feature type="domain" description="MUS81 winged helix" evidence="16">
    <location>
        <begin position="200"/>
        <end position="247"/>
    </location>
</feature>
<evidence type="ECO:0000256" key="2">
    <source>
        <dbReference type="ARBA" id="ARBA00004123"/>
    </source>
</evidence>
<dbReference type="GO" id="GO:0031573">
    <property type="term" value="P:mitotic intra-S DNA damage checkpoint signaling"/>
    <property type="evidence" value="ECO:0007669"/>
    <property type="project" value="TreeGrafter"/>
</dbReference>
<keyword evidence="6 13" id="KW-0255">Endonuclease</keyword>
<keyword evidence="5 13" id="KW-0479">Metal-binding</keyword>
<comment type="similarity">
    <text evidence="3 13">Belongs to the XPF family.</text>
</comment>
<dbReference type="GO" id="GO:0048257">
    <property type="term" value="F:3'-flap endonuclease activity"/>
    <property type="evidence" value="ECO:0007669"/>
    <property type="project" value="TreeGrafter"/>
</dbReference>
<dbReference type="InterPro" id="IPR033309">
    <property type="entry name" value="Mus81"/>
</dbReference>
<dbReference type="GO" id="GO:0008821">
    <property type="term" value="F:crossover junction DNA endonuclease activity"/>
    <property type="evidence" value="ECO:0007669"/>
    <property type="project" value="UniProtKB-UniRule"/>
</dbReference>
<dbReference type="Gene3D" id="1.10.150.110">
    <property type="entry name" value="DNA polymerase beta, N-terminal domain-like"/>
    <property type="match status" value="1"/>
</dbReference>
<dbReference type="EC" id="3.1.22.-" evidence="13"/>
<dbReference type="Gene3D" id="1.10.10.10">
    <property type="entry name" value="Winged helix-like DNA-binding domain superfamily/Winged helix DNA-binding domain"/>
    <property type="match status" value="1"/>
</dbReference>
<dbReference type="GO" id="GO:0003677">
    <property type="term" value="F:DNA binding"/>
    <property type="evidence" value="ECO:0007669"/>
    <property type="project" value="UniProtKB-UniRule"/>
</dbReference>
<feature type="region of interest" description="Disordered" evidence="14">
    <location>
        <begin position="1"/>
        <end position="25"/>
    </location>
</feature>
<comment type="subcellular location">
    <subcellularLocation>
        <location evidence="2 13">Nucleus</location>
    </subcellularLocation>
</comment>
<dbReference type="InterPro" id="IPR027421">
    <property type="entry name" value="DNA_pol_lamdba_lyase_dom_sf"/>
</dbReference>
<dbReference type="GO" id="GO:0046872">
    <property type="term" value="F:metal ion binding"/>
    <property type="evidence" value="ECO:0007669"/>
    <property type="project" value="UniProtKB-UniRule"/>
</dbReference>
<keyword evidence="18" id="KW-1185">Reference proteome</keyword>
<feature type="domain" description="Crossover junction endonuclease MUS81-like HHH" evidence="15">
    <location>
        <begin position="23"/>
        <end position="93"/>
    </location>
</feature>
<evidence type="ECO:0000256" key="4">
    <source>
        <dbReference type="ARBA" id="ARBA00022722"/>
    </source>
</evidence>
<dbReference type="InterPro" id="IPR010996">
    <property type="entry name" value="HHH_MUS81"/>
</dbReference>
<dbReference type="Proteomes" id="UP000762676">
    <property type="component" value="Unassembled WGS sequence"/>
</dbReference>
<evidence type="ECO:0000256" key="13">
    <source>
        <dbReference type="RuleBase" id="RU369042"/>
    </source>
</evidence>
<dbReference type="AlphaFoldDB" id="A0AAV4I574"/>
<organism evidence="17 18">
    <name type="scientific">Elysia marginata</name>
    <dbReference type="NCBI Taxonomy" id="1093978"/>
    <lineage>
        <taxon>Eukaryota</taxon>
        <taxon>Metazoa</taxon>
        <taxon>Spiralia</taxon>
        <taxon>Lophotrochozoa</taxon>
        <taxon>Mollusca</taxon>
        <taxon>Gastropoda</taxon>
        <taxon>Heterobranchia</taxon>
        <taxon>Euthyneura</taxon>
        <taxon>Panpulmonata</taxon>
        <taxon>Sacoglossa</taxon>
        <taxon>Placobranchoidea</taxon>
        <taxon>Plakobranchidae</taxon>
        <taxon>Elysia</taxon>
    </lineage>
</organism>
<evidence type="ECO:0000256" key="7">
    <source>
        <dbReference type="ARBA" id="ARBA00022763"/>
    </source>
</evidence>
<comment type="caution">
    <text evidence="17">The sequence shown here is derived from an EMBL/GenBank/DDBJ whole genome shotgun (WGS) entry which is preliminary data.</text>
</comment>
<dbReference type="SUPFAM" id="SSF47802">
    <property type="entry name" value="DNA polymerase beta, N-terminal domain-like"/>
    <property type="match status" value="1"/>
</dbReference>
<evidence type="ECO:0000256" key="10">
    <source>
        <dbReference type="ARBA" id="ARBA00023172"/>
    </source>
</evidence>
<name>A0AAV4I574_9GAST</name>
<evidence type="ECO:0000259" key="15">
    <source>
        <dbReference type="Pfam" id="PF14716"/>
    </source>
</evidence>
<keyword evidence="12 13" id="KW-0539">Nucleus</keyword>
<keyword evidence="7 13" id="KW-0227">DNA damage</keyword>
<comment type="function">
    <text evidence="13">Interacts with EME1 to form a DNA structure-specific endonuclease with substrate preference for branched DNA structures with a 5'-end at the branch nick. Typical substrates include 3'-flap structures, D-loops, replication forks and nicked Holliday junctions. May be required in mitosis for the processing of stalled or collapsed replication fork intermediates. May be required in meiosis for the repair of meiosis-specific double strand breaks subsequent to single-end invasion (SEI).</text>
</comment>
<comment type="subunit">
    <text evidence="13">Interacts with EME1.</text>
</comment>
<keyword evidence="11 13" id="KW-0234">DNA repair</keyword>
<dbReference type="PANTHER" id="PTHR13451:SF0">
    <property type="entry name" value="CROSSOVER JUNCTION ENDONUCLEASE MUS81"/>
    <property type="match status" value="1"/>
</dbReference>
<dbReference type="GO" id="GO:0000712">
    <property type="term" value="P:resolution of meiotic recombination intermediates"/>
    <property type="evidence" value="ECO:0007669"/>
    <property type="project" value="TreeGrafter"/>
</dbReference>
<evidence type="ECO:0000256" key="12">
    <source>
        <dbReference type="ARBA" id="ARBA00023242"/>
    </source>
</evidence>
<protein>
    <recommendedName>
        <fullName evidence="13">Crossover junction endonuclease MUS81</fullName>
        <ecNumber evidence="13">3.1.22.-</ecNumber>
    </recommendedName>
</protein>
<accession>A0AAV4I574</accession>
<reference evidence="17 18" key="1">
    <citation type="journal article" date="2021" name="Elife">
        <title>Chloroplast acquisition without the gene transfer in kleptoplastic sea slugs, Plakobranchus ocellatus.</title>
        <authorList>
            <person name="Maeda T."/>
            <person name="Takahashi S."/>
            <person name="Yoshida T."/>
            <person name="Shimamura S."/>
            <person name="Takaki Y."/>
            <person name="Nagai Y."/>
            <person name="Toyoda A."/>
            <person name="Suzuki Y."/>
            <person name="Arimoto A."/>
            <person name="Ishii H."/>
            <person name="Satoh N."/>
            <person name="Nishiyama T."/>
            <person name="Hasebe M."/>
            <person name="Maruyama T."/>
            <person name="Minagawa J."/>
            <person name="Obokata J."/>
            <person name="Shigenobu S."/>
        </authorList>
    </citation>
    <scope>NUCLEOTIDE SEQUENCE [LARGE SCALE GENOMIC DNA]</scope>
</reference>
<dbReference type="InterPro" id="IPR036388">
    <property type="entry name" value="WH-like_DNA-bd_sf"/>
</dbReference>
<dbReference type="Pfam" id="PF14716">
    <property type="entry name" value="HHH_8"/>
    <property type="match status" value="1"/>
</dbReference>
<dbReference type="GO" id="GO:0048476">
    <property type="term" value="C:Holliday junction resolvase complex"/>
    <property type="evidence" value="ECO:0007669"/>
    <property type="project" value="UniProtKB-UniRule"/>
</dbReference>
<evidence type="ECO:0000256" key="3">
    <source>
        <dbReference type="ARBA" id="ARBA00010015"/>
    </source>
</evidence>
<evidence type="ECO:0000256" key="5">
    <source>
        <dbReference type="ARBA" id="ARBA00022723"/>
    </source>
</evidence>
<dbReference type="FunFam" id="1.10.150.110:FF:000001">
    <property type="entry name" value="Putative Crossover junction endonuclease MUS81"/>
    <property type="match status" value="1"/>
</dbReference>
<keyword evidence="9 13" id="KW-0460">Magnesium</keyword>
<dbReference type="EMBL" id="BMAT01013041">
    <property type="protein sequence ID" value="GFS04771.1"/>
    <property type="molecule type" value="Genomic_DNA"/>
</dbReference>
<dbReference type="GO" id="GO:0000727">
    <property type="term" value="P:double-strand break repair via break-induced replication"/>
    <property type="evidence" value="ECO:0007669"/>
    <property type="project" value="UniProtKB-UniRule"/>
</dbReference>
<dbReference type="GO" id="GO:0006308">
    <property type="term" value="P:DNA catabolic process"/>
    <property type="evidence" value="ECO:0007669"/>
    <property type="project" value="UniProtKB-UniRule"/>
</dbReference>